<dbReference type="STRING" id="1337093.MBELCI_0108"/>
<organism evidence="18 19">
    <name type="scientific">Limimaricola cinnabarinus LL-001</name>
    <dbReference type="NCBI Taxonomy" id="1337093"/>
    <lineage>
        <taxon>Bacteria</taxon>
        <taxon>Pseudomonadati</taxon>
        <taxon>Pseudomonadota</taxon>
        <taxon>Alphaproteobacteria</taxon>
        <taxon>Rhodobacterales</taxon>
        <taxon>Paracoccaceae</taxon>
        <taxon>Limimaricola</taxon>
    </lineage>
</organism>
<dbReference type="InterPro" id="IPR011761">
    <property type="entry name" value="ATP-grasp"/>
</dbReference>
<dbReference type="EMBL" id="BATB01000001">
    <property type="protein sequence ID" value="GAD54056.1"/>
    <property type="molecule type" value="Genomic_DNA"/>
</dbReference>
<sequence length="666" mass="72719">MFDKILIANRGEIACRVIRSARAMGIRTVAVHSEADRDALHVRMADEAIEIGPAAAAQSYISIDRVMEAVRRSGAQAVHPGYGFLSENPRFAHALSEEGVAFIGPPATAIEAMGDKITSKKLAAEAGVSTVPGHMGLIADAEEAVRIAREIGYPVMIKASAGGGGKGMRIAHDDAGAREGFRASKSEAASSFGDDRIFIEKFVTSPRHIEIQVLCDGHGNAVWLHERECSIQRRNQKVIEEAPSPFLDDATRRAMGQQAVSLAQAVGYTSAGTVEFIVDGDRNFYFLEMNTRLQVEHPVTELITGIDLVEQMIRVAAGEKLPFAQADIPLNGWAIESRLYAEDPYRGFLPSIGRLTRYRPPEEIATPERAVRNDTGVFEGGEISMHYDPMIAKLCTWAPDRLRAIAAMREALDGFEVEGIGHNLPFLSAVMDHPRFVSGEITTGFIEEEFPQGFTGAELPEAELRRIAAAAAAMHRVSEIRRARISGRMDHHERRVGTDWVVTLGAARFELSLTTDRDGAEVRFDGGEALRVESDWMPGRTLARLMVGEAPLVLKVDTLPMGFRLRGRGADLRARVMTPRQAELAALMLEKQPPDTSKLLLCPMPGVVTALHVAEGDEVQAGQALCTVEAMKMENLLRAERQGRVARIMAEAGDNLAVDAVIMEFD</sequence>
<dbReference type="InterPro" id="IPR005479">
    <property type="entry name" value="CPAse_ATP-bd"/>
</dbReference>
<keyword evidence="4" id="KW-0436">Ligase</keyword>
<evidence type="ECO:0000256" key="12">
    <source>
        <dbReference type="ARBA" id="ARBA00023267"/>
    </source>
</evidence>
<gene>
    <name evidence="18" type="ORF">MBELCI_0108</name>
</gene>
<evidence type="ECO:0000256" key="14">
    <source>
        <dbReference type="PROSITE-ProRule" id="PRU00409"/>
    </source>
</evidence>
<dbReference type="PROSITE" id="PS50975">
    <property type="entry name" value="ATP_GRASP"/>
    <property type="match status" value="1"/>
</dbReference>
<dbReference type="InterPro" id="IPR041265">
    <property type="entry name" value="PCC_BT"/>
</dbReference>
<dbReference type="FunFam" id="3.40.50.20:FF:000010">
    <property type="entry name" value="Propionyl-CoA carboxylase subunit alpha"/>
    <property type="match status" value="1"/>
</dbReference>
<evidence type="ECO:0000259" key="15">
    <source>
        <dbReference type="PROSITE" id="PS50968"/>
    </source>
</evidence>
<dbReference type="PROSITE" id="PS50968">
    <property type="entry name" value="BIOTINYL_LIPOYL"/>
    <property type="match status" value="1"/>
</dbReference>
<dbReference type="InterPro" id="IPR005482">
    <property type="entry name" value="Biotin_COase_C"/>
</dbReference>
<dbReference type="Gene3D" id="3.30.700.30">
    <property type="match status" value="1"/>
</dbReference>
<keyword evidence="8" id="KW-0460">Magnesium</keyword>
<evidence type="ECO:0000256" key="10">
    <source>
        <dbReference type="ARBA" id="ARBA00023098"/>
    </source>
</evidence>
<dbReference type="InterPro" id="IPR011764">
    <property type="entry name" value="Biotin_carboxylation_dom"/>
</dbReference>
<dbReference type="Pfam" id="PF02785">
    <property type="entry name" value="Biotin_carb_C"/>
    <property type="match status" value="1"/>
</dbReference>
<keyword evidence="5" id="KW-0479">Metal-binding</keyword>
<comment type="catalytic activity">
    <reaction evidence="13">
        <text>propanoyl-CoA + hydrogencarbonate + ATP = (S)-methylmalonyl-CoA + ADP + phosphate + H(+)</text>
        <dbReference type="Rhea" id="RHEA:23720"/>
        <dbReference type="ChEBI" id="CHEBI:15378"/>
        <dbReference type="ChEBI" id="CHEBI:17544"/>
        <dbReference type="ChEBI" id="CHEBI:30616"/>
        <dbReference type="ChEBI" id="CHEBI:43474"/>
        <dbReference type="ChEBI" id="CHEBI:57327"/>
        <dbReference type="ChEBI" id="CHEBI:57392"/>
        <dbReference type="ChEBI" id="CHEBI:456216"/>
        <dbReference type="EC" id="6.4.1.3"/>
    </reaction>
    <physiologicalReaction direction="left-to-right" evidence="13">
        <dbReference type="Rhea" id="RHEA:23721"/>
    </physiologicalReaction>
</comment>
<dbReference type="InterPro" id="IPR005481">
    <property type="entry name" value="BC-like_N"/>
</dbReference>
<dbReference type="GO" id="GO:0004658">
    <property type="term" value="F:propionyl-CoA carboxylase activity"/>
    <property type="evidence" value="ECO:0007669"/>
    <property type="project" value="UniProtKB-EC"/>
</dbReference>
<dbReference type="CDD" id="cd06850">
    <property type="entry name" value="biotinyl_domain"/>
    <property type="match status" value="1"/>
</dbReference>
<keyword evidence="19" id="KW-1185">Reference proteome</keyword>
<dbReference type="PROSITE" id="PS00867">
    <property type="entry name" value="CPSASE_2"/>
    <property type="match status" value="1"/>
</dbReference>
<evidence type="ECO:0000256" key="4">
    <source>
        <dbReference type="ARBA" id="ARBA00022598"/>
    </source>
</evidence>
<feature type="domain" description="Lipoyl-binding" evidence="15">
    <location>
        <begin position="590"/>
        <end position="666"/>
    </location>
</feature>
<dbReference type="Proteomes" id="UP000016566">
    <property type="component" value="Unassembled WGS sequence"/>
</dbReference>
<evidence type="ECO:0000256" key="13">
    <source>
        <dbReference type="ARBA" id="ARBA00049495"/>
    </source>
</evidence>
<comment type="cofactor">
    <cofactor evidence="1">
        <name>biotin</name>
        <dbReference type="ChEBI" id="CHEBI:57586"/>
    </cofactor>
</comment>
<evidence type="ECO:0000256" key="3">
    <source>
        <dbReference type="ARBA" id="ARBA00013050"/>
    </source>
</evidence>
<evidence type="ECO:0000256" key="1">
    <source>
        <dbReference type="ARBA" id="ARBA00001953"/>
    </source>
</evidence>
<comment type="caution">
    <text evidence="18">The sequence shown here is derived from an EMBL/GenBank/DDBJ whole genome shotgun (WGS) entry which is preliminary data.</text>
</comment>
<accession>U2YHN2</accession>
<feature type="domain" description="ATP-grasp" evidence="16">
    <location>
        <begin position="120"/>
        <end position="317"/>
    </location>
</feature>
<evidence type="ECO:0000259" key="17">
    <source>
        <dbReference type="PROSITE" id="PS50979"/>
    </source>
</evidence>
<dbReference type="SMART" id="SM00878">
    <property type="entry name" value="Biotin_carb_C"/>
    <property type="match status" value="1"/>
</dbReference>
<proteinExistence type="predicted"/>
<evidence type="ECO:0000256" key="8">
    <source>
        <dbReference type="ARBA" id="ARBA00022842"/>
    </source>
</evidence>
<dbReference type="UniPathway" id="UPA00945">
    <property type="reaction ID" value="UER00908"/>
</dbReference>
<dbReference type="InterPro" id="IPR001882">
    <property type="entry name" value="Biotin_BS"/>
</dbReference>
<dbReference type="InterPro" id="IPR050856">
    <property type="entry name" value="Biotin_carboxylase_complex"/>
</dbReference>
<dbReference type="SUPFAM" id="SSF52440">
    <property type="entry name" value="PreATP-grasp domain"/>
    <property type="match status" value="1"/>
</dbReference>
<evidence type="ECO:0000256" key="5">
    <source>
        <dbReference type="ARBA" id="ARBA00022723"/>
    </source>
</evidence>
<evidence type="ECO:0000259" key="16">
    <source>
        <dbReference type="PROSITE" id="PS50975"/>
    </source>
</evidence>
<name>U2YHN2_9RHOB</name>
<dbReference type="EC" id="6.4.1.3" evidence="3"/>
<dbReference type="PROSITE" id="PS00866">
    <property type="entry name" value="CPSASE_1"/>
    <property type="match status" value="1"/>
</dbReference>
<dbReference type="InterPro" id="IPR011053">
    <property type="entry name" value="Single_hybrid_motif"/>
</dbReference>
<dbReference type="SUPFAM" id="SSF56059">
    <property type="entry name" value="Glutathione synthetase ATP-binding domain-like"/>
    <property type="match status" value="1"/>
</dbReference>
<dbReference type="PROSITE" id="PS50979">
    <property type="entry name" value="BC"/>
    <property type="match status" value="1"/>
</dbReference>
<keyword evidence="7 14" id="KW-0067">ATP-binding</keyword>
<evidence type="ECO:0000256" key="6">
    <source>
        <dbReference type="ARBA" id="ARBA00022741"/>
    </source>
</evidence>
<evidence type="ECO:0000313" key="19">
    <source>
        <dbReference type="Proteomes" id="UP000016566"/>
    </source>
</evidence>
<dbReference type="Pfam" id="PF02786">
    <property type="entry name" value="CPSase_L_D2"/>
    <property type="match status" value="1"/>
</dbReference>
<dbReference type="Gene3D" id="2.40.50.100">
    <property type="match status" value="1"/>
</dbReference>
<keyword evidence="6 14" id="KW-0547">Nucleotide-binding</keyword>
<dbReference type="PANTHER" id="PTHR18866">
    <property type="entry name" value="CARBOXYLASE:PYRUVATE/ACETYL-COA/PROPIONYL-COA CARBOXYLASE"/>
    <property type="match status" value="1"/>
</dbReference>
<evidence type="ECO:0000256" key="2">
    <source>
        <dbReference type="ARBA" id="ARBA00005060"/>
    </source>
</evidence>
<dbReference type="GO" id="GO:0046872">
    <property type="term" value="F:metal ion binding"/>
    <property type="evidence" value="ECO:0007669"/>
    <property type="project" value="UniProtKB-KW"/>
</dbReference>
<dbReference type="Gene3D" id="3.30.470.20">
    <property type="entry name" value="ATP-grasp fold, B domain"/>
    <property type="match status" value="1"/>
</dbReference>
<keyword evidence="12" id="KW-0092">Biotin</keyword>
<dbReference type="FunFam" id="3.30.470.20:FF:000028">
    <property type="entry name" value="Methylcrotonoyl-CoA carboxylase subunit alpha, mitochondrial"/>
    <property type="match status" value="1"/>
</dbReference>
<dbReference type="eggNOG" id="COG4770">
    <property type="taxonomic scope" value="Bacteria"/>
</dbReference>
<dbReference type="InterPro" id="IPR011054">
    <property type="entry name" value="Rudment_hybrid_motif"/>
</dbReference>
<evidence type="ECO:0000313" key="18">
    <source>
        <dbReference type="EMBL" id="GAD54056.1"/>
    </source>
</evidence>
<dbReference type="InterPro" id="IPR000089">
    <property type="entry name" value="Biotin_lipoyl"/>
</dbReference>
<reference evidence="18" key="1">
    <citation type="journal article" date="2013" name="Genome Announc.">
        <title>Draft Genome Sequence of Loktanella cinnabarina LL-001T, Isolated from Deep-Sea Floor Sediment.</title>
        <authorList>
            <person name="Nishi S."/>
            <person name="Tsubouchi T."/>
            <person name="Takaki Y."/>
            <person name="Koyanagi R."/>
            <person name="Satoh N."/>
            <person name="Maruyama T."/>
            <person name="Hatada Y."/>
        </authorList>
    </citation>
    <scope>NUCLEOTIDE SEQUENCE [LARGE SCALE GENOMIC DNA]</scope>
    <source>
        <strain evidence="18">LL-001</strain>
    </source>
</reference>
<dbReference type="GO" id="GO:0016042">
    <property type="term" value="P:lipid catabolic process"/>
    <property type="evidence" value="ECO:0007669"/>
    <property type="project" value="UniProtKB-KW"/>
</dbReference>
<dbReference type="InterPro" id="IPR016185">
    <property type="entry name" value="PreATP-grasp_dom_sf"/>
</dbReference>
<dbReference type="Pfam" id="PF18140">
    <property type="entry name" value="PCC_BT"/>
    <property type="match status" value="1"/>
</dbReference>
<feature type="domain" description="Biotin carboxylation" evidence="17">
    <location>
        <begin position="1"/>
        <end position="451"/>
    </location>
</feature>
<dbReference type="AlphaFoldDB" id="U2YHN2"/>
<keyword evidence="11" id="KW-0464">Manganese</keyword>
<dbReference type="GO" id="GO:0005524">
    <property type="term" value="F:ATP binding"/>
    <property type="evidence" value="ECO:0007669"/>
    <property type="project" value="UniProtKB-UniRule"/>
</dbReference>
<dbReference type="Pfam" id="PF00364">
    <property type="entry name" value="Biotin_lipoyl"/>
    <property type="match status" value="1"/>
</dbReference>
<dbReference type="SUPFAM" id="SSF51246">
    <property type="entry name" value="Rudiment single hybrid motif"/>
    <property type="match status" value="1"/>
</dbReference>
<dbReference type="FunFam" id="2.40.50.100:FF:000003">
    <property type="entry name" value="Acetyl-CoA carboxylase biotin carboxyl carrier protein"/>
    <property type="match status" value="1"/>
</dbReference>
<evidence type="ECO:0000256" key="7">
    <source>
        <dbReference type="ARBA" id="ARBA00022840"/>
    </source>
</evidence>
<dbReference type="PANTHER" id="PTHR18866:SF33">
    <property type="entry name" value="METHYLCROTONOYL-COA CARBOXYLASE SUBUNIT ALPHA, MITOCHONDRIAL-RELATED"/>
    <property type="match status" value="1"/>
</dbReference>
<dbReference type="Pfam" id="PF00289">
    <property type="entry name" value="Biotin_carb_N"/>
    <property type="match status" value="1"/>
</dbReference>
<dbReference type="PROSITE" id="PS00188">
    <property type="entry name" value="BIOTIN"/>
    <property type="match status" value="1"/>
</dbReference>
<evidence type="ECO:0000256" key="9">
    <source>
        <dbReference type="ARBA" id="ARBA00022963"/>
    </source>
</evidence>
<dbReference type="SUPFAM" id="SSF51230">
    <property type="entry name" value="Single hybrid motif"/>
    <property type="match status" value="1"/>
</dbReference>
<dbReference type="NCBIfam" id="NF006367">
    <property type="entry name" value="PRK08591.1"/>
    <property type="match status" value="1"/>
</dbReference>
<keyword evidence="10" id="KW-0443">Lipid metabolism</keyword>
<comment type="pathway">
    <text evidence="2">Metabolic intermediate metabolism; propanoyl-CoA degradation; succinyl-CoA from propanoyl-CoA: step 1/3.</text>
</comment>
<evidence type="ECO:0000256" key="11">
    <source>
        <dbReference type="ARBA" id="ARBA00023211"/>
    </source>
</evidence>
<dbReference type="FunFam" id="3.30.1490.20:FF:000018">
    <property type="entry name" value="Biotin carboxylase"/>
    <property type="match status" value="1"/>
</dbReference>
<protein>
    <recommendedName>
        <fullName evidence="3">propionyl-CoA carboxylase</fullName>
        <ecNumber evidence="3">6.4.1.3</ecNumber>
    </recommendedName>
</protein>
<keyword evidence="9" id="KW-0442">Lipid degradation</keyword>